<reference evidence="1 2" key="1">
    <citation type="submission" date="2015-09" db="EMBL/GenBank/DDBJ databases">
        <title>Trachymyrmex cornetzi WGS genome.</title>
        <authorList>
            <person name="Nygaard S."/>
            <person name="Hu H."/>
            <person name="Boomsma J."/>
            <person name="Zhang G."/>
        </authorList>
    </citation>
    <scope>NUCLEOTIDE SEQUENCE [LARGE SCALE GENOMIC DNA]</scope>
    <source>
        <strain evidence="1">Tcor2-1</strain>
        <tissue evidence="1">Whole body</tissue>
    </source>
</reference>
<protein>
    <submittedName>
        <fullName evidence="1">Uncharacterized protein</fullName>
    </submittedName>
</protein>
<accession>A0A151JAR9</accession>
<proteinExistence type="predicted"/>
<sequence>MSDTSGIHERLMKTCRWSMFLESLDCAVTAIHESRSMSRDVCNKVQDARSRLDSHGRTNDLICTKKSSVPAIYHTSP</sequence>
<name>A0A151JAR9_9HYME</name>
<evidence type="ECO:0000313" key="2">
    <source>
        <dbReference type="Proteomes" id="UP000078492"/>
    </source>
</evidence>
<dbReference type="EMBL" id="KQ979302">
    <property type="protein sequence ID" value="KYN21979.1"/>
    <property type="molecule type" value="Genomic_DNA"/>
</dbReference>
<gene>
    <name evidence="1" type="ORF">ALC57_05627</name>
</gene>
<keyword evidence="2" id="KW-1185">Reference proteome</keyword>
<organism evidence="1 2">
    <name type="scientific">Trachymyrmex cornetzi</name>
    <dbReference type="NCBI Taxonomy" id="471704"/>
    <lineage>
        <taxon>Eukaryota</taxon>
        <taxon>Metazoa</taxon>
        <taxon>Ecdysozoa</taxon>
        <taxon>Arthropoda</taxon>
        <taxon>Hexapoda</taxon>
        <taxon>Insecta</taxon>
        <taxon>Pterygota</taxon>
        <taxon>Neoptera</taxon>
        <taxon>Endopterygota</taxon>
        <taxon>Hymenoptera</taxon>
        <taxon>Apocrita</taxon>
        <taxon>Aculeata</taxon>
        <taxon>Formicoidea</taxon>
        <taxon>Formicidae</taxon>
        <taxon>Myrmicinae</taxon>
        <taxon>Trachymyrmex</taxon>
    </lineage>
</organism>
<dbReference type="AlphaFoldDB" id="A0A151JAR9"/>
<dbReference type="Proteomes" id="UP000078492">
    <property type="component" value="Unassembled WGS sequence"/>
</dbReference>
<evidence type="ECO:0000313" key="1">
    <source>
        <dbReference type="EMBL" id="KYN21979.1"/>
    </source>
</evidence>